<dbReference type="Gene3D" id="2.40.100.10">
    <property type="entry name" value="Cyclophilin-like"/>
    <property type="match status" value="1"/>
</dbReference>
<evidence type="ECO:0000256" key="2">
    <source>
        <dbReference type="ARBA" id="ARBA00022801"/>
    </source>
</evidence>
<accession>A0A059G5G2</accession>
<evidence type="ECO:0000259" key="4">
    <source>
        <dbReference type="SMART" id="SM00796"/>
    </source>
</evidence>
<keyword evidence="1" id="KW-0547">Nucleotide-binding</keyword>
<evidence type="ECO:0000256" key="3">
    <source>
        <dbReference type="ARBA" id="ARBA00022840"/>
    </source>
</evidence>
<dbReference type="SUPFAM" id="SSF50891">
    <property type="entry name" value="Cyclophilin-like"/>
    <property type="match status" value="1"/>
</dbReference>
<name>A0A059G5G2_9PROT</name>
<dbReference type="NCBIfam" id="TIGR00370">
    <property type="entry name" value="5-oxoprolinase subunit PxpB"/>
    <property type="match status" value="1"/>
</dbReference>
<dbReference type="GO" id="GO:0005524">
    <property type="term" value="F:ATP binding"/>
    <property type="evidence" value="ECO:0007669"/>
    <property type="project" value="UniProtKB-KW"/>
</dbReference>
<dbReference type="eggNOG" id="COG2049">
    <property type="taxonomic scope" value="Bacteria"/>
</dbReference>
<sequence>MSHPNITFCGDDALRIEAPDQSTRLARARQLQDSGEWIEVVPGRRDITVQFDLQTDTPQSAQNRLSLAVSKPLLSEAHSMQEVRLPVHFGGESGPDLGGIAHSLDLSESDLIAQLTAKPLDVDMLGFTPGFAYMSGLSEELEIPRLSQPRQQVPAGSIGLISGQCGLYALAGPGGWPLIGRTDVSLFEPSADNPFRLQPGMQVQLVDADAS</sequence>
<dbReference type="Proteomes" id="UP000024942">
    <property type="component" value="Unassembled WGS sequence"/>
</dbReference>
<evidence type="ECO:0000256" key="1">
    <source>
        <dbReference type="ARBA" id="ARBA00022741"/>
    </source>
</evidence>
<protein>
    <submittedName>
        <fullName evidence="5">Allophanate hydrolase subunit 1</fullName>
    </submittedName>
</protein>
<feature type="domain" description="Carboxyltransferase" evidence="4">
    <location>
        <begin position="4"/>
        <end position="197"/>
    </location>
</feature>
<gene>
    <name evidence="5" type="ORF">HOC_12643</name>
</gene>
<dbReference type="Pfam" id="PF02682">
    <property type="entry name" value="CT_C_D"/>
    <property type="match status" value="1"/>
</dbReference>
<evidence type="ECO:0000313" key="5">
    <source>
        <dbReference type="EMBL" id="KDA02056.1"/>
    </source>
</evidence>
<evidence type="ECO:0000313" key="6">
    <source>
        <dbReference type="Proteomes" id="UP000024942"/>
    </source>
</evidence>
<reference evidence="5 6" key="1">
    <citation type="journal article" date="2014" name="Antonie Van Leeuwenhoek">
        <title>Hyphomonas beringensis sp. nov. and Hyphomonas chukchiensis sp. nov., isolated from surface seawater of the Bering Sea and Chukchi Sea.</title>
        <authorList>
            <person name="Li C."/>
            <person name="Lai Q."/>
            <person name="Li G."/>
            <person name="Dong C."/>
            <person name="Wang J."/>
            <person name="Liao Y."/>
            <person name="Shao Z."/>
        </authorList>
    </citation>
    <scope>NUCLEOTIDE SEQUENCE [LARGE SCALE GENOMIC DNA]</scope>
    <source>
        <strain evidence="5 6">SCH89</strain>
    </source>
</reference>
<dbReference type="PANTHER" id="PTHR34698">
    <property type="entry name" value="5-OXOPROLINASE SUBUNIT B"/>
    <property type="match status" value="1"/>
</dbReference>
<dbReference type="InterPro" id="IPR003833">
    <property type="entry name" value="CT_C_D"/>
</dbReference>
<dbReference type="PATRIC" id="fig|1280953.3.peg.2547"/>
<dbReference type="AlphaFoldDB" id="A0A059G5G2"/>
<organism evidence="5 6">
    <name type="scientific">Hyphomonas oceanitis SCH89</name>
    <dbReference type="NCBI Taxonomy" id="1280953"/>
    <lineage>
        <taxon>Bacteria</taxon>
        <taxon>Pseudomonadati</taxon>
        <taxon>Pseudomonadota</taxon>
        <taxon>Alphaproteobacteria</taxon>
        <taxon>Hyphomonadales</taxon>
        <taxon>Hyphomonadaceae</taxon>
        <taxon>Hyphomonas</taxon>
    </lineage>
</organism>
<dbReference type="GO" id="GO:0016787">
    <property type="term" value="F:hydrolase activity"/>
    <property type="evidence" value="ECO:0007669"/>
    <property type="project" value="UniProtKB-KW"/>
</dbReference>
<dbReference type="OrthoDB" id="9778567at2"/>
<dbReference type="InterPro" id="IPR029000">
    <property type="entry name" value="Cyclophilin-like_dom_sf"/>
</dbReference>
<dbReference type="SUPFAM" id="SSF160467">
    <property type="entry name" value="PH0987 N-terminal domain-like"/>
    <property type="match status" value="1"/>
</dbReference>
<dbReference type="PANTHER" id="PTHR34698:SF2">
    <property type="entry name" value="5-OXOPROLINASE SUBUNIT B"/>
    <property type="match status" value="1"/>
</dbReference>
<comment type="caution">
    <text evidence="5">The sequence shown here is derived from an EMBL/GenBank/DDBJ whole genome shotgun (WGS) entry which is preliminary data.</text>
</comment>
<dbReference type="STRING" id="1280953.HOC_12643"/>
<dbReference type="RefSeq" id="WP_035539110.1">
    <property type="nucleotide sequence ID" value="NZ_ARYL01000018.1"/>
</dbReference>
<dbReference type="InterPro" id="IPR010016">
    <property type="entry name" value="PxpB"/>
</dbReference>
<keyword evidence="6" id="KW-1185">Reference proteome</keyword>
<keyword evidence="2 5" id="KW-0378">Hydrolase</keyword>
<dbReference type="EMBL" id="ARYL01000018">
    <property type="protein sequence ID" value="KDA02056.1"/>
    <property type="molecule type" value="Genomic_DNA"/>
</dbReference>
<proteinExistence type="predicted"/>
<dbReference type="SMART" id="SM00796">
    <property type="entry name" value="AHS1"/>
    <property type="match status" value="1"/>
</dbReference>
<keyword evidence="3" id="KW-0067">ATP-binding</keyword>